<dbReference type="EMBL" id="JAEAGR010000002">
    <property type="protein sequence ID" value="MBH1939641.1"/>
    <property type="molecule type" value="Genomic_DNA"/>
</dbReference>
<evidence type="ECO:0000313" key="1">
    <source>
        <dbReference type="EMBL" id="MBH1939641.1"/>
    </source>
</evidence>
<gene>
    <name evidence="1" type="ORF">I5677_01885</name>
</gene>
<protein>
    <submittedName>
        <fullName evidence="1">Uncharacterized protein</fullName>
    </submittedName>
</protein>
<reference evidence="1" key="1">
    <citation type="submission" date="2020-12" db="EMBL/GenBank/DDBJ databases">
        <title>M. sibirica DSM 26468T genome.</title>
        <authorList>
            <person name="Thieme N."/>
            <person name="Rettenmaier R."/>
            <person name="Zverlov V."/>
            <person name="Liebl W."/>
        </authorList>
    </citation>
    <scope>NUCLEOTIDE SEQUENCE</scope>
    <source>
        <strain evidence="1">DSM 26468</strain>
    </source>
</reference>
<proteinExistence type="predicted"/>
<name>A0A8J7HA61_9FIRM</name>
<evidence type="ECO:0000313" key="2">
    <source>
        <dbReference type="Proteomes" id="UP000623269"/>
    </source>
</evidence>
<organism evidence="1 2">
    <name type="scientific">Mobilitalea sibirica</name>
    <dbReference type="NCBI Taxonomy" id="1462919"/>
    <lineage>
        <taxon>Bacteria</taxon>
        <taxon>Bacillati</taxon>
        <taxon>Bacillota</taxon>
        <taxon>Clostridia</taxon>
        <taxon>Lachnospirales</taxon>
        <taxon>Lachnospiraceae</taxon>
        <taxon>Mobilitalea</taxon>
    </lineage>
</organism>
<dbReference type="RefSeq" id="WP_197659876.1">
    <property type="nucleotide sequence ID" value="NZ_JAEAGR010000002.1"/>
</dbReference>
<sequence>MRKIIVILMIIVSFSFWGCNNDEKSLSKNFGVTNIETNISFEDGETKIEALTADDIVPNEEELTRNLKEASYSITSYTDVSGSKILTSRIYAEKGSSFIDICYGLTEEDLQTVFDYFESIYPQYYILAINGNYVYCIGDEDVFRLAGFTSIRNIGTQYIYE</sequence>
<dbReference type="Proteomes" id="UP000623269">
    <property type="component" value="Unassembled WGS sequence"/>
</dbReference>
<comment type="caution">
    <text evidence="1">The sequence shown here is derived from an EMBL/GenBank/DDBJ whole genome shotgun (WGS) entry which is preliminary data.</text>
</comment>
<accession>A0A8J7HA61</accession>
<keyword evidence="2" id="KW-1185">Reference proteome</keyword>
<dbReference type="AlphaFoldDB" id="A0A8J7HA61"/>